<feature type="region of interest" description="Disordered" evidence="1">
    <location>
        <begin position="1"/>
        <end position="22"/>
    </location>
</feature>
<organism evidence="2 3">
    <name type="scientific">Koribacter versatilis (strain Ellin345)</name>
    <dbReference type="NCBI Taxonomy" id="204669"/>
    <lineage>
        <taxon>Bacteria</taxon>
        <taxon>Pseudomonadati</taxon>
        <taxon>Acidobacteriota</taxon>
        <taxon>Terriglobia</taxon>
        <taxon>Terriglobales</taxon>
        <taxon>Candidatus Korobacteraceae</taxon>
        <taxon>Candidatus Korobacter</taxon>
    </lineage>
</organism>
<dbReference type="AlphaFoldDB" id="Q1IQP3"/>
<evidence type="ECO:0008006" key="4">
    <source>
        <dbReference type="Google" id="ProtNLM"/>
    </source>
</evidence>
<dbReference type="EMBL" id="CP000360">
    <property type="protein sequence ID" value="ABF40807.1"/>
    <property type="molecule type" value="Genomic_DNA"/>
</dbReference>
<dbReference type="KEGG" id="aba:Acid345_1806"/>
<proteinExistence type="predicted"/>
<evidence type="ECO:0000313" key="3">
    <source>
        <dbReference type="Proteomes" id="UP000002432"/>
    </source>
</evidence>
<dbReference type="EnsemblBacteria" id="ABF40807">
    <property type="protein sequence ID" value="ABF40807"/>
    <property type="gene ID" value="Acid345_1806"/>
</dbReference>
<accession>Q1IQP3</accession>
<sequence>MQPGFESEISKGPGGLTPSGHTSIRMSVQQDLRSHRRLFLRMSACLLCTTSLFAAADYTRDTVPHHPKKAQPARPAATARVALFERDDLPRATKLAQLELARAPHTIEPWFLAMEIAHASADARTELKSATEICRLAKDADPRGLIAAMRLEATGQNSEVFRDHRSQIEAVAAKDSVCSAAAIEALYTAGLQGLPNTDLRALALASGWITNWSIARVNGGSASERFEFPDARVRVPDYLPRNAKYVAQAEYLATESGTFTITGDLNATQITMDDKGVTGAVALESGVHQLRITFRPGDVTPRIRIAKSLTFDPATVATLHLPPHESAYIEAAALAATGDLASAAAKLNTADLAATQIGHLLLATRKPAAPSDPLDHARWLAGNNRYLEALDELNEYVREWPLDRDARRLLISELQRLGNNTSADRAAAEFLAVAPNARNYRRMAQNATSVDGLVPDPPFFAAYRRPAPAPLQTAGAPAVVLLQDKVAISRPDGSVSLYMHRVVQLMNDEGIQTFQTLPLPEGAQLLTSRIVNGDASLASSPQPGDEIEEEYVVNYIGDGGMAAHPEAFQFVFNTFDCPLLDARFVVLSPSVETPGYVIASGETPASRTEFRDGLRAQIWEKSTTPDTIIADPAIIRVVENENGWSTPPSVERKRNLLTIHPGPRNREA</sequence>
<dbReference type="STRING" id="204669.Acid345_1806"/>
<keyword evidence="3" id="KW-1185">Reference proteome</keyword>
<protein>
    <recommendedName>
        <fullName evidence="4">Tetratricopeptide repeat protein</fullName>
    </recommendedName>
</protein>
<evidence type="ECO:0000313" key="2">
    <source>
        <dbReference type="EMBL" id="ABF40807.1"/>
    </source>
</evidence>
<dbReference type="HOGENOM" id="CLU_410932_0_0_0"/>
<gene>
    <name evidence="2" type="ordered locus">Acid345_1806</name>
</gene>
<evidence type="ECO:0000256" key="1">
    <source>
        <dbReference type="SAM" id="MobiDB-lite"/>
    </source>
</evidence>
<dbReference type="Proteomes" id="UP000002432">
    <property type="component" value="Chromosome"/>
</dbReference>
<name>Q1IQP3_KORVE</name>
<reference evidence="2 3" key="1">
    <citation type="journal article" date="2009" name="Appl. Environ. Microbiol.">
        <title>Three genomes from the phylum Acidobacteria provide insight into the lifestyles of these microorganisms in soils.</title>
        <authorList>
            <person name="Ward N.L."/>
            <person name="Challacombe J.F."/>
            <person name="Janssen P.H."/>
            <person name="Henrissat B."/>
            <person name="Coutinho P.M."/>
            <person name="Wu M."/>
            <person name="Xie G."/>
            <person name="Haft D.H."/>
            <person name="Sait M."/>
            <person name="Badger J."/>
            <person name="Barabote R.D."/>
            <person name="Bradley B."/>
            <person name="Brettin T.S."/>
            <person name="Brinkac L.M."/>
            <person name="Bruce D."/>
            <person name="Creasy T."/>
            <person name="Daugherty S.C."/>
            <person name="Davidsen T.M."/>
            <person name="DeBoy R.T."/>
            <person name="Detter J.C."/>
            <person name="Dodson R.J."/>
            <person name="Durkin A.S."/>
            <person name="Ganapathy A."/>
            <person name="Gwinn-Giglio M."/>
            <person name="Han C.S."/>
            <person name="Khouri H."/>
            <person name="Kiss H."/>
            <person name="Kothari S.P."/>
            <person name="Madupu R."/>
            <person name="Nelson K.E."/>
            <person name="Nelson W.C."/>
            <person name="Paulsen I."/>
            <person name="Penn K."/>
            <person name="Ren Q."/>
            <person name="Rosovitz M.J."/>
            <person name="Selengut J.D."/>
            <person name="Shrivastava S."/>
            <person name="Sullivan S.A."/>
            <person name="Tapia R."/>
            <person name="Thompson L.S."/>
            <person name="Watkins K.L."/>
            <person name="Yang Q."/>
            <person name="Yu C."/>
            <person name="Zafar N."/>
            <person name="Zhou L."/>
            <person name="Kuske C.R."/>
        </authorList>
    </citation>
    <scope>NUCLEOTIDE SEQUENCE [LARGE SCALE GENOMIC DNA]</scope>
    <source>
        <strain evidence="2 3">Ellin345</strain>
    </source>
</reference>